<dbReference type="EMBL" id="AP023287">
    <property type="protein sequence ID" value="BCI54985.1"/>
    <property type="molecule type" value="Genomic_DNA"/>
</dbReference>
<protein>
    <submittedName>
        <fullName evidence="1">Uncharacterized protein</fullName>
    </submittedName>
</protein>
<dbReference type="Proteomes" id="UP000515734">
    <property type="component" value="Chromosome"/>
</dbReference>
<sequence length="206" mass="23783">MSESLDLGIEHQAEPLELNIKFTERQMLDLLHRRYSQSNPGNGPRYACAEHVKDGAGFSHRRVADFIAVDCWPTGGIELHGHEVKVSRSDWLHELKQPDKAEAFKRYMDRWWLVIPDAKIVKPGELPEDWGLLVMAQRTHTVTWPNLSKRTETVLRAKVQAPQLQPEPLPREMQATLMRSTVRTTKRRSHEAFCTKPCAHSRRDFA</sequence>
<gene>
    <name evidence="1" type="ORF">NIIDNTM18_42630</name>
</gene>
<evidence type="ECO:0000313" key="2">
    <source>
        <dbReference type="Proteomes" id="UP000515734"/>
    </source>
</evidence>
<reference evidence="1 2" key="1">
    <citation type="submission" date="2020-07" db="EMBL/GenBank/DDBJ databases">
        <title>Complete genome sequence of Mycolicibacterium litorale like strain isolated from cardiac implantable electronic device infection.</title>
        <authorList>
            <person name="Fukano H."/>
            <person name="Miyama H."/>
            <person name="Hoshino Y."/>
        </authorList>
    </citation>
    <scope>NUCLEOTIDE SEQUENCE [LARGE SCALE GENOMIC DNA]</scope>
    <source>
        <strain evidence="1 2">NIIDNTM18</strain>
    </source>
</reference>
<organism evidence="1 2">
    <name type="scientific">Mycolicibacterium litorale</name>
    <dbReference type="NCBI Taxonomy" id="758802"/>
    <lineage>
        <taxon>Bacteria</taxon>
        <taxon>Bacillati</taxon>
        <taxon>Actinomycetota</taxon>
        <taxon>Actinomycetes</taxon>
        <taxon>Mycobacteriales</taxon>
        <taxon>Mycobacteriaceae</taxon>
        <taxon>Mycolicibacterium</taxon>
    </lineage>
</organism>
<dbReference type="AlphaFoldDB" id="A0A6S6P8Y9"/>
<accession>A0A6S6P8Y9</accession>
<dbReference type="RefSeq" id="WP_185292759.1">
    <property type="nucleotide sequence ID" value="NZ_AP023287.1"/>
</dbReference>
<evidence type="ECO:0000313" key="1">
    <source>
        <dbReference type="EMBL" id="BCI54985.1"/>
    </source>
</evidence>
<name>A0A6S6P8Y9_9MYCO</name>
<proteinExistence type="predicted"/>